<proteinExistence type="predicted"/>
<feature type="chain" id="PRO_5041274849" evidence="1">
    <location>
        <begin position="17"/>
        <end position="317"/>
    </location>
</feature>
<dbReference type="PANTHER" id="PTHR10963">
    <property type="entry name" value="GLYCOSYL HYDROLASE-RELATED"/>
    <property type="match status" value="1"/>
</dbReference>
<dbReference type="PANTHER" id="PTHR10963:SF60">
    <property type="entry name" value="GRAM-NEGATIVE BACTERIA-BINDING PROTEIN 1-RELATED"/>
    <property type="match status" value="1"/>
</dbReference>
<evidence type="ECO:0000313" key="4">
    <source>
        <dbReference type="Proteomes" id="UP001174936"/>
    </source>
</evidence>
<dbReference type="Gene3D" id="2.60.120.200">
    <property type="match status" value="1"/>
</dbReference>
<dbReference type="EMBL" id="JAULSV010000004">
    <property type="protein sequence ID" value="KAK0647101.1"/>
    <property type="molecule type" value="Genomic_DNA"/>
</dbReference>
<organism evidence="3 4">
    <name type="scientific">Cercophora newfieldiana</name>
    <dbReference type="NCBI Taxonomy" id="92897"/>
    <lineage>
        <taxon>Eukaryota</taxon>
        <taxon>Fungi</taxon>
        <taxon>Dikarya</taxon>
        <taxon>Ascomycota</taxon>
        <taxon>Pezizomycotina</taxon>
        <taxon>Sordariomycetes</taxon>
        <taxon>Sordariomycetidae</taxon>
        <taxon>Sordariales</taxon>
        <taxon>Lasiosphaeriaceae</taxon>
        <taxon>Cercophora</taxon>
    </lineage>
</organism>
<feature type="domain" description="GH16" evidence="2">
    <location>
        <begin position="15"/>
        <end position="288"/>
    </location>
</feature>
<gene>
    <name evidence="3" type="ORF">B0T16DRAFT_429671</name>
</gene>
<dbReference type="AlphaFoldDB" id="A0AA39Y6S5"/>
<keyword evidence="1" id="KW-0732">Signal</keyword>
<evidence type="ECO:0000256" key="1">
    <source>
        <dbReference type="SAM" id="SignalP"/>
    </source>
</evidence>
<name>A0AA39Y6S5_9PEZI</name>
<dbReference type="GO" id="GO:0005975">
    <property type="term" value="P:carbohydrate metabolic process"/>
    <property type="evidence" value="ECO:0007669"/>
    <property type="project" value="InterPro"/>
</dbReference>
<sequence length="317" mass="34856">MHPLSLLPLAISLAIAWEPPSYPSWTLLWSDSFAGPPGTLPNKTNWNIIDAFPDINHELQTYTPSPDNVQLTGGSTLQLIPRRNNDSARGWTSGRIESTFTLKPKPGTRTTVEALIRFGDHPPSAKQGIFPSFFAQGDSIRHGGDWPACGEIDILQTINGDLTSYGNAHCDVFPDGRCNEPTGLSGTVEIPGQGWHRWRVVWHREAGCWECEGVVWYMDGEEYWRVEGGDVGDEGVWKSLLGGEEGLFFILKVAVGGDWPGDPNEETLDGYGSMMEVAYVAVSLMVEMRVPGTKREGTKGCRGFLTFEGAIKDQRGT</sequence>
<dbReference type="InterPro" id="IPR000757">
    <property type="entry name" value="Beta-glucanase-like"/>
</dbReference>
<dbReference type="GO" id="GO:0004553">
    <property type="term" value="F:hydrolase activity, hydrolyzing O-glycosyl compounds"/>
    <property type="evidence" value="ECO:0007669"/>
    <property type="project" value="InterPro"/>
</dbReference>
<dbReference type="InterPro" id="IPR050546">
    <property type="entry name" value="Glycosyl_Hydrlase_16"/>
</dbReference>
<dbReference type="PROSITE" id="PS51762">
    <property type="entry name" value="GH16_2"/>
    <property type="match status" value="1"/>
</dbReference>
<evidence type="ECO:0000259" key="2">
    <source>
        <dbReference type="PROSITE" id="PS51762"/>
    </source>
</evidence>
<reference evidence="3" key="1">
    <citation type="submission" date="2023-06" db="EMBL/GenBank/DDBJ databases">
        <title>Genome-scale phylogeny and comparative genomics of the fungal order Sordariales.</title>
        <authorList>
            <consortium name="Lawrence Berkeley National Laboratory"/>
            <person name="Hensen N."/>
            <person name="Bonometti L."/>
            <person name="Westerberg I."/>
            <person name="Brannstrom I.O."/>
            <person name="Guillou S."/>
            <person name="Cros-Aarteil S."/>
            <person name="Calhoun S."/>
            <person name="Haridas S."/>
            <person name="Kuo A."/>
            <person name="Mondo S."/>
            <person name="Pangilinan J."/>
            <person name="Riley R."/>
            <person name="Labutti K."/>
            <person name="Andreopoulos B."/>
            <person name="Lipzen A."/>
            <person name="Chen C."/>
            <person name="Yanf M."/>
            <person name="Daum C."/>
            <person name="Ng V."/>
            <person name="Clum A."/>
            <person name="Steindorff A."/>
            <person name="Ohm R."/>
            <person name="Martin F."/>
            <person name="Silar P."/>
            <person name="Natvig D."/>
            <person name="Lalanne C."/>
            <person name="Gautier V."/>
            <person name="Ament-Velasquez S.L."/>
            <person name="Kruys A."/>
            <person name="Hutchinson M.I."/>
            <person name="Powell A.J."/>
            <person name="Barry K."/>
            <person name="Miller A.N."/>
            <person name="Grigoriev I.V."/>
            <person name="Debuchy R."/>
            <person name="Gladieux P."/>
            <person name="Thoren M.H."/>
            <person name="Johannesson H."/>
        </authorList>
    </citation>
    <scope>NUCLEOTIDE SEQUENCE</scope>
    <source>
        <strain evidence="3">SMH2532-1</strain>
    </source>
</reference>
<evidence type="ECO:0000313" key="3">
    <source>
        <dbReference type="EMBL" id="KAK0647101.1"/>
    </source>
</evidence>
<dbReference type="Proteomes" id="UP001174936">
    <property type="component" value="Unassembled WGS sequence"/>
</dbReference>
<dbReference type="SUPFAM" id="SSF49899">
    <property type="entry name" value="Concanavalin A-like lectins/glucanases"/>
    <property type="match status" value="1"/>
</dbReference>
<dbReference type="InterPro" id="IPR013320">
    <property type="entry name" value="ConA-like_dom_sf"/>
</dbReference>
<keyword evidence="4" id="KW-1185">Reference proteome</keyword>
<feature type="signal peptide" evidence="1">
    <location>
        <begin position="1"/>
        <end position="16"/>
    </location>
</feature>
<accession>A0AA39Y6S5</accession>
<protein>
    <submittedName>
        <fullName evidence="3">Endo-1,3(4)-beta-glucanase</fullName>
    </submittedName>
</protein>
<comment type="caution">
    <text evidence="3">The sequence shown here is derived from an EMBL/GenBank/DDBJ whole genome shotgun (WGS) entry which is preliminary data.</text>
</comment>